<evidence type="ECO:0000256" key="1">
    <source>
        <dbReference type="SAM" id="MobiDB-lite"/>
    </source>
</evidence>
<feature type="region of interest" description="Disordered" evidence="1">
    <location>
        <begin position="1"/>
        <end position="40"/>
    </location>
</feature>
<evidence type="ECO:0000313" key="2">
    <source>
        <dbReference type="EMBL" id="WZU64948.1"/>
    </source>
</evidence>
<evidence type="ECO:0000313" key="3">
    <source>
        <dbReference type="Proteomes" id="UP001451782"/>
    </source>
</evidence>
<sequence length="40" mass="4229">MKTAIFDDEPVIDAAGPGPRTGNGPGVFVREMTPLQARSE</sequence>
<proteinExistence type="predicted"/>
<name>A0AAN0M5E6_9RHOB</name>
<dbReference type="RefSeq" id="WP_342071301.1">
    <property type="nucleotide sequence ID" value="NZ_CP151762.1"/>
</dbReference>
<dbReference type="AlphaFoldDB" id="A0AAN0M5E6"/>
<organism evidence="2 3">
    <name type="scientific">Yoonia algicola</name>
    <dbReference type="NCBI Taxonomy" id="3137368"/>
    <lineage>
        <taxon>Bacteria</taxon>
        <taxon>Pseudomonadati</taxon>
        <taxon>Pseudomonadota</taxon>
        <taxon>Alphaproteobacteria</taxon>
        <taxon>Rhodobacterales</taxon>
        <taxon>Paracoccaceae</taxon>
        <taxon>Yoonia</taxon>
    </lineage>
</organism>
<reference evidence="2 3" key="1">
    <citation type="submission" date="2024-04" db="EMBL/GenBank/DDBJ databases">
        <title>Phylogenomic analyses of a clade within the roseobacter group suggest taxonomic reassignments of species of the genera Aestuariivita, Citreicella, Loktanella, Nautella, Pelagibaca, Ruegeria, Thalassobius, Thiobacimonas and Tropicibacter, and the proposal o.</title>
        <authorList>
            <person name="Jeon C.O."/>
        </authorList>
    </citation>
    <scope>NUCLEOTIDE SEQUENCE [LARGE SCALE GENOMIC DNA]</scope>
    <source>
        <strain evidence="2 3">G8-12</strain>
    </source>
</reference>
<accession>A0AAN0M5E6</accession>
<dbReference type="Proteomes" id="UP001451782">
    <property type="component" value="Chromosome"/>
</dbReference>
<feature type="compositionally biased region" description="Acidic residues" evidence="1">
    <location>
        <begin position="1"/>
        <end position="11"/>
    </location>
</feature>
<dbReference type="EMBL" id="CP151762">
    <property type="protein sequence ID" value="WZU64948.1"/>
    <property type="molecule type" value="Genomic_DNA"/>
</dbReference>
<dbReference type="KEGG" id="yag:AABB28_06665"/>
<protein>
    <submittedName>
        <fullName evidence="2">Uncharacterized protein</fullName>
    </submittedName>
</protein>
<gene>
    <name evidence="2" type="ORF">AABB28_06665</name>
</gene>
<keyword evidence="3" id="KW-1185">Reference proteome</keyword>